<dbReference type="NCBIfam" id="TIGR00121">
    <property type="entry name" value="birA_ligase"/>
    <property type="match status" value="1"/>
</dbReference>
<sequence length="293" mass="30930">MMNDGSQFLDGASLQRTLAGQSLRGAAARVEVVENIRSTNAKLILEAERSDNHFLIAHQQTAGVGRRGGVWQSPPSGNLYLSYCFHTQQPLSEVALMPLAFGVEIAQGIESKFASPLSLKWPNDLYLRGKKCGGMLLETKALANEVMAVVVGVGINVASHPDEKLLGRPTTCLQSECQEPIALSEVALAVMSAITLICELPPAEVSQRLMRQWSKRDFLLGQPVVVSQGSGAAGTTVRGVAQGIAPDGGLRIDLGDTTETFYAGDVSLGHVSGHVSAHVSGHVSGHANVPGSE</sequence>
<evidence type="ECO:0000256" key="6">
    <source>
        <dbReference type="ARBA" id="ARBA00047846"/>
    </source>
</evidence>
<comment type="catalytic activity">
    <reaction evidence="6">
        <text>biotin + L-lysyl-[protein] + ATP = N(6)-biotinyl-L-lysyl-[protein] + AMP + diphosphate + H(+)</text>
        <dbReference type="Rhea" id="RHEA:11756"/>
        <dbReference type="Rhea" id="RHEA-COMP:9752"/>
        <dbReference type="Rhea" id="RHEA-COMP:10505"/>
        <dbReference type="ChEBI" id="CHEBI:15378"/>
        <dbReference type="ChEBI" id="CHEBI:29969"/>
        <dbReference type="ChEBI" id="CHEBI:30616"/>
        <dbReference type="ChEBI" id="CHEBI:33019"/>
        <dbReference type="ChEBI" id="CHEBI:57586"/>
        <dbReference type="ChEBI" id="CHEBI:83144"/>
        <dbReference type="ChEBI" id="CHEBI:456215"/>
        <dbReference type="EC" id="6.3.4.15"/>
    </reaction>
</comment>
<dbReference type="PROSITE" id="PS51733">
    <property type="entry name" value="BPL_LPL_CATALYTIC"/>
    <property type="match status" value="1"/>
</dbReference>
<dbReference type="Gene3D" id="3.30.930.10">
    <property type="entry name" value="Bira Bifunctional Protein, Domain 2"/>
    <property type="match status" value="1"/>
</dbReference>
<keyword evidence="4" id="KW-0092">Biotin</keyword>
<dbReference type="GO" id="GO:0004077">
    <property type="term" value="F:biotin--[biotin carboxyl-carrier protein] ligase activity"/>
    <property type="evidence" value="ECO:0007669"/>
    <property type="project" value="UniProtKB-EC"/>
</dbReference>
<dbReference type="Gene3D" id="2.30.30.100">
    <property type="match status" value="1"/>
</dbReference>
<gene>
    <name evidence="8" type="ORF">E0F26_04650</name>
</gene>
<evidence type="ECO:0000256" key="4">
    <source>
        <dbReference type="ARBA" id="ARBA00023267"/>
    </source>
</evidence>
<protein>
    <recommendedName>
        <fullName evidence="5">biotin--[biotin carboxyl-carrier protein] ligase</fullName>
        <ecNumber evidence="5">6.3.4.15</ecNumber>
    </recommendedName>
</protein>
<dbReference type="RefSeq" id="WP_279242883.1">
    <property type="nucleotide sequence ID" value="NZ_CP036501.1"/>
</dbReference>
<keyword evidence="2" id="KW-0547">Nucleotide-binding</keyword>
<dbReference type="InterPro" id="IPR045864">
    <property type="entry name" value="aa-tRNA-synth_II/BPL/LPL"/>
</dbReference>
<accession>A0ABY6Q471</accession>
<dbReference type="InterPro" id="IPR003142">
    <property type="entry name" value="BPL_C"/>
</dbReference>
<dbReference type="Pfam" id="PF03099">
    <property type="entry name" value="BPL_LplA_LipB"/>
    <property type="match status" value="1"/>
</dbReference>
<dbReference type="SUPFAM" id="SSF50037">
    <property type="entry name" value="C-terminal domain of transcriptional repressors"/>
    <property type="match status" value="1"/>
</dbReference>
<keyword evidence="1 8" id="KW-0436">Ligase</keyword>
<dbReference type="EC" id="6.3.4.15" evidence="5"/>
<keyword evidence="3" id="KW-0067">ATP-binding</keyword>
<proteinExistence type="predicted"/>
<keyword evidence="9" id="KW-1185">Reference proteome</keyword>
<name>A0ABY6Q471_9GAMM</name>
<evidence type="ECO:0000256" key="3">
    <source>
        <dbReference type="ARBA" id="ARBA00022840"/>
    </source>
</evidence>
<organism evidence="8 9">
    <name type="scientific">Candidatus Paraluminiphilus aquimaris</name>
    <dbReference type="NCBI Taxonomy" id="2518994"/>
    <lineage>
        <taxon>Bacteria</taxon>
        <taxon>Pseudomonadati</taxon>
        <taxon>Pseudomonadota</taxon>
        <taxon>Gammaproteobacteria</taxon>
        <taxon>Cellvibrionales</taxon>
        <taxon>Halieaceae</taxon>
        <taxon>Candidatus Paraluminiphilus</taxon>
    </lineage>
</organism>
<dbReference type="PANTHER" id="PTHR12835:SF5">
    <property type="entry name" value="BIOTIN--PROTEIN LIGASE"/>
    <property type="match status" value="1"/>
</dbReference>
<dbReference type="PANTHER" id="PTHR12835">
    <property type="entry name" value="BIOTIN PROTEIN LIGASE"/>
    <property type="match status" value="1"/>
</dbReference>
<evidence type="ECO:0000313" key="9">
    <source>
        <dbReference type="Proteomes" id="UP001317963"/>
    </source>
</evidence>
<feature type="domain" description="BPL/LPL catalytic" evidence="7">
    <location>
        <begin position="17"/>
        <end position="202"/>
    </location>
</feature>
<dbReference type="EMBL" id="CP036501">
    <property type="protein sequence ID" value="UZP74074.1"/>
    <property type="molecule type" value="Genomic_DNA"/>
</dbReference>
<dbReference type="InterPro" id="IPR004143">
    <property type="entry name" value="BPL_LPL_catalytic"/>
</dbReference>
<dbReference type="Proteomes" id="UP001317963">
    <property type="component" value="Chromosome"/>
</dbReference>
<dbReference type="CDD" id="cd16442">
    <property type="entry name" value="BPL"/>
    <property type="match status" value="1"/>
</dbReference>
<dbReference type="Pfam" id="PF02237">
    <property type="entry name" value="BPL_C"/>
    <property type="match status" value="1"/>
</dbReference>
<dbReference type="InterPro" id="IPR008988">
    <property type="entry name" value="Transcriptional_repressor_C"/>
</dbReference>
<dbReference type="SUPFAM" id="SSF55681">
    <property type="entry name" value="Class II aaRS and biotin synthetases"/>
    <property type="match status" value="1"/>
</dbReference>
<reference evidence="8 9" key="1">
    <citation type="submission" date="2019-02" db="EMBL/GenBank/DDBJ databases">
        <title>Halieaceae_genomes.</title>
        <authorList>
            <person name="Li S.-H."/>
        </authorList>
    </citation>
    <scope>NUCLEOTIDE SEQUENCE [LARGE SCALE GENOMIC DNA]</scope>
    <source>
        <strain evidence="8 9">JH123</strain>
    </source>
</reference>
<evidence type="ECO:0000313" key="8">
    <source>
        <dbReference type="EMBL" id="UZP74074.1"/>
    </source>
</evidence>
<dbReference type="InterPro" id="IPR004408">
    <property type="entry name" value="Biotin_CoA_COase_ligase"/>
</dbReference>
<evidence type="ECO:0000259" key="7">
    <source>
        <dbReference type="PROSITE" id="PS51733"/>
    </source>
</evidence>
<evidence type="ECO:0000256" key="5">
    <source>
        <dbReference type="ARBA" id="ARBA00024227"/>
    </source>
</evidence>
<evidence type="ECO:0000256" key="1">
    <source>
        <dbReference type="ARBA" id="ARBA00022598"/>
    </source>
</evidence>
<evidence type="ECO:0000256" key="2">
    <source>
        <dbReference type="ARBA" id="ARBA00022741"/>
    </source>
</evidence>